<evidence type="ECO:0000313" key="2">
    <source>
        <dbReference type="Proteomes" id="UP001162992"/>
    </source>
</evidence>
<sequence>MGTGLDESFFCKSSSVRVICEYESSPTLARVICESSFVRVICESFFLRVIFSMTHLRVRVISHPCTSHPRSSSVRVICEYESSPTLARVICESSSIGVICESSSVRVICEYKSSPTLALNTPVRLVLNESFFIV</sequence>
<dbReference type="Proteomes" id="UP001162992">
    <property type="component" value="Chromosome 20"/>
</dbReference>
<proteinExistence type="predicted"/>
<comment type="caution">
    <text evidence="1">The sequence shown here is derived from an EMBL/GenBank/DDBJ whole genome shotgun (WGS) entry which is preliminary data.</text>
</comment>
<organism evidence="1 2">
    <name type="scientific">Diphasiastrum complanatum</name>
    <name type="common">Issler's clubmoss</name>
    <name type="synonym">Lycopodium complanatum</name>
    <dbReference type="NCBI Taxonomy" id="34168"/>
    <lineage>
        <taxon>Eukaryota</taxon>
        <taxon>Viridiplantae</taxon>
        <taxon>Streptophyta</taxon>
        <taxon>Embryophyta</taxon>
        <taxon>Tracheophyta</taxon>
        <taxon>Lycopodiopsida</taxon>
        <taxon>Lycopodiales</taxon>
        <taxon>Lycopodiaceae</taxon>
        <taxon>Lycopodioideae</taxon>
        <taxon>Diphasiastrum</taxon>
    </lineage>
</organism>
<dbReference type="EMBL" id="CM055111">
    <property type="protein sequence ID" value="KAJ7519283.1"/>
    <property type="molecule type" value="Genomic_DNA"/>
</dbReference>
<protein>
    <submittedName>
        <fullName evidence="1">Uncharacterized protein</fullName>
    </submittedName>
</protein>
<accession>A0ACC2ANU8</accession>
<name>A0ACC2ANU8_DIPCM</name>
<gene>
    <name evidence="1" type="ORF">O6H91_20G031600</name>
</gene>
<reference evidence="2" key="1">
    <citation type="journal article" date="2024" name="Proc. Natl. Acad. Sci. U.S.A.">
        <title>Extraordinary preservation of gene collinearity over three hundred million years revealed in homosporous lycophytes.</title>
        <authorList>
            <person name="Li C."/>
            <person name="Wickell D."/>
            <person name="Kuo L.Y."/>
            <person name="Chen X."/>
            <person name="Nie B."/>
            <person name="Liao X."/>
            <person name="Peng D."/>
            <person name="Ji J."/>
            <person name="Jenkins J."/>
            <person name="Williams M."/>
            <person name="Shu S."/>
            <person name="Plott C."/>
            <person name="Barry K."/>
            <person name="Rajasekar S."/>
            <person name="Grimwood J."/>
            <person name="Han X."/>
            <person name="Sun S."/>
            <person name="Hou Z."/>
            <person name="He W."/>
            <person name="Dai G."/>
            <person name="Sun C."/>
            <person name="Schmutz J."/>
            <person name="Leebens-Mack J.H."/>
            <person name="Li F.W."/>
            <person name="Wang L."/>
        </authorList>
    </citation>
    <scope>NUCLEOTIDE SEQUENCE [LARGE SCALE GENOMIC DNA]</scope>
    <source>
        <strain evidence="2">cv. PW_Plant_1</strain>
    </source>
</reference>
<evidence type="ECO:0000313" key="1">
    <source>
        <dbReference type="EMBL" id="KAJ7519283.1"/>
    </source>
</evidence>
<keyword evidence="2" id="KW-1185">Reference proteome</keyword>